<dbReference type="eggNOG" id="ENOG502S0ZE">
    <property type="taxonomic scope" value="Eukaryota"/>
</dbReference>
<dbReference type="STRING" id="573729.G2Q2H1"/>
<keyword evidence="4" id="KW-1185">Reference proteome</keyword>
<dbReference type="HOGENOM" id="CLU_652439_0_0_1"/>
<gene>
    <name evidence="3" type="ORF">MYCTH_2298535</name>
</gene>
<dbReference type="EMBL" id="CP003002">
    <property type="protein sequence ID" value="AEO55096.1"/>
    <property type="molecule type" value="Genomic_DNA"/>
</dbReference>
<feature type="transmembrane region" description="Helical" evidence="2">
    <location>
        <begin position="207"/>
        <end position="227"/>
    </location>
</feature>
<dbReference type="OMA" id="ATGGYCI"/>
<keyword evidence="2" id="KW-1133">Transmembrane helix</keyword>
<keyword evidence="2" id="KW-0812">Transmembrane</keyword>
<reference evidence="3 4" key="1">
    <citation type="journal article" date="2011" name="Nat. Biotechnol.">
        <title>Comparative genomic analysis of the thermophilic biomass-degrading fungi Myceliophthora thermophila and Thielavia terrestris.</title>
        <authorList>
            <person name="Berka R.M."/>
            <person name="Grigoriev I.V."/>
            <person name="Otillar R."/>
            <person name="Salamov A."/>
            <person name="Grimwood J."/>
            <person name="Reid I."/>
            <person name="Ishmael N."/>
            <person name="John T."/>
            <person name="Darmond C."/>
            <person name="Moisan M.-C."/>
            <person name="Henrissat B."/>
            <person name="Coutinho P.M."/>
            <person name="Lombard V."/>
            <person name="Natvig D.O."/>
            <person name="Lindquist E."/>
            <person name="Schmutz J."/>
            <person name="Lucas S."/>
            <person name="Harris P."/>
            <person name="Powlowski J."/>
            <person name="Bellemare A."/>
            <person name="Taylor D."/>
            <person name="Butler G."/>
            <person name="de Vries R.P."/>
            <person name="Allijn I.E."/>
            <person name="van den Brink J."/>
            <person name="Ushinsky S."/>
            <person name="Storms R."/>
            <person name="Powell A.J."/>
            <person name="Paulsen I.T."/>
            <person name="Elbourne L.D.H."/>
            <person name="Baker S.E."/>
            <person name="Magnuson J."/>
            <person name="LaBoissiere S."/>
            <person name="Clutterbuck A.J."/>
            <person name="Martinez D."/>
            <person name="Wogulis M."/>
            <person name="de Leon A.L."/>
            <person name="Rey M.W."/>
            <person name="Tsang A."/>
        </authorList>
    </citation>
    <scope>NUCLEOTIDE SEQUENCE [LARGE SCALE GENOMIC DNA]</scope>
    <source>
        <strain evidence="4">ATCC 42464 / BCRC 31852 / DSM 1799</strain>
    </source>
</reference>
<accession>G2Q2H1</accession>
<feature type="transmembrane region" description="Helical" evidence="2">
    <location>
        <begin position="100"/>
        <end position="125"/>
    </location>
</feature>
<evidence type="ECO:0000313" key="3">
    <source>
        <dbReference type="EMBL" id="AEO55096.1"/>
    </source>
</evidence>
<dbReference type="PANTHER" id="PTHR35184">
    <property type="entry name" value="YALI0C10208P"/>
    <property type="match status" value="1"/>
</dbReference>
<dbReference type="Pfam" id="PF11309">
    <property type="entry name" value="DUF3112"/>
    <property type="match status" value="1"/>
</dbReference>
<feature type="region of interest" description="Disordered" evidence="1">
    <location>
        <begin position="135"/>
        <end position="154"/>
    </location>
</feature>
<dbReference type="OrthoDB" id="3357002at2759"/>
<evidence type="ECO:0000256" key="2">
    <source>
        <dbReference type="SAM" id="Phobius"/>
    </source>
</evidence>
<dbReference type="PANTHER" id="PTHR35184:SF1">
    <property type="entry name" value="INTEGRAL MEMBRANE PROTEIN"/>
    <property type="match status" value="1"/>
</dbReference>
<protein>
    <submittedName>
        <fullName evidence="3">Uncharacterized protein</fullName>
    </submittedName>
</protein>
<feature type="transmembrane region" description="Helical" evidence="2">
    <location>
        <begin position="54"/>
        <end position="79"/>
    </location>
</feature>
<feature type="transmembrane region" description="Helical" evidence="2">
    <location>
        <begin position="162"/>
        <end position="187"/>
    </location>
</feature>
<feature type="region of interest" description="Disordered" evidence="1">
    <location>
        <begin position="303"/>
        <end position="334"/>
    </location>
</feature>
<dbReference type="InterPro" id="IPR021460">
    <property type="entry name" value="DUF3112"/>
</dbReference>
<evidence type="ECO:0000256" key="1">
    <source>
        <dbReference type="SAM" id="MobiDB-lite"/>
    </source>
</evidence>
<dbReference type="RefSeq" id="XP_003660341.1">
    <property type="nucleotide sequence ID" value="XM_003660293.1"/>
</dbReference>
<dbReference type="InParanoid" id="G2Q2H1"/>
<feature type="compositionally biased region" description="Basic residues" evidence="1">
    <location>
        <begin position="303"/>
        <end position="315"/>
    </location>
</feature>
<dbReference type="KEGG" id="mtm:MYCTH_2298535"/>
<sequence length="421" mass="45976">MTIFRRNRRQSYKFLFSALLMVFCAARVVALALRIAWAAAESAAASRPADATSVVRLAIAAQIFAAAGVLLLFVTNLVFAQRVVRAYHPLFGWSKSVTALFGVLFASAAVVLVLVVTFTVMGFFIAPPPPSGGAAAAAGGSGGGGSSDDSDDDGKRELVRKVQLVCATYLAVYAFLPVPLVTLAVVVPRKTRIDKFGEGHFRTKFTLLTFTATLLAVGATFRAAVAFSTRPADQPAWFHSRTCYYCFDYVVELVVVFTYALSRFDRRFHIPDGSSAPGHYSRAEMAMADNAVVLRADFERNRRGRAKKGRRRKRGGTWWTKGKGRADLPEQSCAMEGPPNELWPAATRQSNRSLPSIIGPASSLYDDDDGGSQCSHVRKANMEWMDKALVSLSPPCPVSNCVGIEQKIRREKEKMRKETEG</sequence>
<evidence type="ECO:0000313" key="4">
    <source>
        <dbReference type="Proteomes" id="UP000007322"/>
    </source>
</evidence>
<dbReference type="GeneID" id="11508299"/>
<dbReference type="VEuPathDB" id="FungiDB:MYCTH_2298535"/>
<dbReference type="AlphaFoldDB" id="G2Q2H1"/>
<proteinExistence type="predicted"/>
<keyword evidence="2" id="KW-0472">Membrane</keyword>
<name>G2Q2H1_THET4</name>
<dbReference type="Proteomes" id="UP000007322">
    <property type="component" value="Chromosome 1"/>
</dbReference>
<organism evidence="3 4">
    <name type="scientific">Thermothelomyces thermophilus (strain ATCC 42464 / BCRC 31852 / DSM 1799)</name>
    <name type="common">Sporotrichum thermophile</name>
    <dbReference type="NCBI Taxonomy" id="573729"/>
    <lineage>
        <taxon>Eukaryota</taxon>
        <taxon>Fungi</taxon>
        <taxon>Dikarya</taxon>
        <taxon>Ascomycota</taxon>
        <taxon>Pezizomycotina</taxon>
        <taxon>Sordariomycetes</taxon>
        <taxon>Sordariomycetidae</taxon>
        <taxon>Sordariales</taxon>
        <taxon>Chaetomiaceae</taxon>
        <taxon>Thermothelomyces</taxon>
    </lineage>
</organism>
<feature type="transmembrane region" description="Helical" evidence="2">
    <location>
        <begin position="242"/>
        <end position="261"/>
    </location>
</feature>